<dbReference type="Gene3D" id="2.60.120.380">
    <property type="match status" value="1"/>
</dbReference>
<organism evidence="2 3">
    <name type="scientific">Billgrantia montanilacus</name>
    <dbReference type="NCBI Taxonomy" id="2282305"/>
    <lineage>
        <taxon>Bacteria</taxon>
        <taxon>Pseudomonadati</taxon>
        <taxon>Pseudomonadota</taxon>
        <taxon>Gammaproteobacteria</taxon>
        <taxon>Oceanospirillales</taxon>
        <taxon>Halomonadaceae</taxon>
        <taxon>Billgrantia</taxon>
    </lineage>
</organism>
<comment type="caution">
    <text evidence="2">The sequence shown here is derived from an EMBL/GenBank/DDBJ whole genome shotgun (WGS) entry which is preliminary data.</text>
</comment>
<dbReference type="RefSeq" id="WP_114479419.1">
    <property type="nucleotide sequence ID" value="NZ_QPII01000009.1"/>
</dbReference>
<evidence type="ECO:0000313" key="3">
    <source>
        <dbReference type="Proteomes" id="UP000252405"/>
    </source>
</evidence>
<protein>
    <recommendedName>
        <fullName evidence="4">Peptidase C-terminal archaeal/bacterial domain-containing protein</fullName>
    </recommendedName>
</protein>
<evidence type="ECO:0000256" key="1">
    <source>
        <dbReference type="SAM" id="SignalP"/>
    </source>
</evidence>
<gene>
    <name evidence="2" type="ORF">DU505_12965</name>
</gene>
<dbReference type="OrthoDB" id="7059761at2"/>
<feature type="signal peptide" evidence="1">
    <location>
        <begin position="1"/>
        <end position="20"/>
    </location>
</feature>
<name>A0A368TV68_9GAMM</name>
<dbReference type="Proteomes" id="UP000252405">
    <property type="component" value="Unassembled WGS sequence"/>
</dbReference>
<evidence type="ECO:0000313" key="2">
    <source>
        <dbReference type="EMBL" id="RCV88584.1"/>
    </source>
</evidence>
<feature type="chain" id="PRO_5016720016" description="Peptidase C-terminal archaeal/bacterial domain-containing protein" evidence="1">
    <location>
        <begin position="21"/>
        <end position="144"/>
    </location>
</feature>
<dbReference type="PROSITE" id="PS51257">
    <property type="entry name" value="PROKAR_LIPOPROTEIN"/>
    <property type="match status" value="1"/>
</dbReference>
<dbReference type="AlphaFoldDB" id="A0A368TV68"/>
<reference evidence="2 3" key="1">
    <citation type="submission" date="2018-07" db="EMBL/GenBank/DDBJ databases">
        <title>Halomonas montanilacus sp. nov., isolated from Lake Pengyan on Tibetan Plateau.</title>
        <authorList>
            <person name="Lu H."/>
            <person name="Xing P."/>
            <person name="Wu Q."/>
        </authorList>
    </citation>
    <scope>NUCLEOTIDE SEQUENCE [LARGE SCALE GENOMIC DNA]</scope>
    <source>
        <strain evidence="2 3">PYC7W</strain>
    </source>
</reference>
<accession>A0A368TV68</accession>
<keyword evidence="1" id="KW-0732">Signal</keyword>
<keyword evidence="3" id="KW-1185">Reference proteome</keyword>
<proteinExistence type="predicted"/>
<evidence type="ECO:0008006" key="4">
    <source>
        <dbReference type="Google" id="ProtNLM"/>
    </source>
</evidence>
<sequence>MTRVTGLLLLSLLLLLTACAGTGDPRDLAIELRPDRPFEVMTPGQRYFTFTLEAPARVVLESQTFPGETSVISPAGQLLDANGELVERDWISGTDSNFRIERRLEAGAWYLRVTTPHARTTPFGFLERDYRYSVLLTVDDDAGE</sequence>
<dbReference type="EMBL" id="QPII01000009">
    <property type="protein sequence ID" value="RCV88584.1"/>
    <property type="molecule type" value="Genomic_DNA"/>
</dbReference>